<evidence type="ECO:0000256" key="4">
    <source>
        <dbReference type="ARBA" id="ARBA00023136"/>
    </source>
</evidence>
<dbReference type="AlphaFoldDB" id="A0A7W5K011"/>
<organism evidence="6 7">
    <name type="scientific">Halomonas campaniensis</name>
    <dbReference type="NCBI Taxonomy" id="213554"/>
    <lineage>
        <taxon>Bacteria</taxon>
        <taxon>Pseudomonadati</taxon>
        <taxon>Pseudomonadota</taxon>
        <taxon>Gammaproteobacteria</taxon>
        <taxon>Oceanospirillales</taxon>
        <taxon>Halomonadaceae</taxon>
        <taxon>Halomonas</taxon>
    </lineage>
</organism>
<sequence>MRKALGLLLLRVSLGGLLLVWGVNKIVNVDHSLAIADNFYAGFLSSEFLLPLWGVSQLVIGLLVIIGLARRWVYPLQLVINGASLLAVFPSVIDPWGWFLEGTNVLFYPSSIILAASLVMMAFRDEDRLALDARRKSRPSTWVGRHQCGQVVRQR</sequence>
<dbReference type="InterPro" id="IPR032808">
    <property type="entry name" value="DoxX"/>
</dbReference>
<keyword evidence="2 5" id="KW-0812">Transmembrane</keyword>
<dbReference type="GO" id="GO:0016020">
    <property type="term" value="C:membrane"/>
    <property type="evidence" value="ECO:0007669"/>
    <property type="project" value="UniProtKB-SubCell"/>
</dbReference>
<keyword evidence="3 5" id="KW-1133">Transmembrane helix</keyword>
<evidence type="ECO:0000256" key="3">
    <source>
        <dbReference type="ARBA" id="ARBA00022989"/>
    </source>
</evidence>
<feature type="transmembrane region" description="Helical" evidence="5">
    <location>
        <begin position="105"/>
        <end position="123"/>
    </location>
</feature>
<dbReference type="Proteomes" id="UP000553442">
    <property type="component" value="Unassembled WGS sequence"/>
</dbReference>
<evidence type="ECO:0000313" key="6">
    <source>
        <dbReference type="EMBL" id="MBB3329458.1"/>
    </source>
</evidence>
<name>A0A7W5K011_9GAMM</name>
<proteinExistence type="predicted"/>
<protein>
    <submittedName>
        <fullName evidence="6">Putative membrane protein YphA (DoxX/SURF4 family)</fullName>
    </submittedName>
</protein>
<comment type="subcellular location">
    <subcellularLocation>
        <location evidence="1">Membrane</location>
        <topology evidence="1">Multi-pass membrane protein</topology>
    </subcellularLocation>
</comment>
<dbReference type="Pfam" id="PF07681">
    <property type="entry name" value="DoxX"/>
    <property type="match status" value="1"/>
</dbReference>
<gene>
    <name evidence="6" type="ORF">BDK63_000298</name>
</gene>
<evidence type="ECO:0000256" key="2">
    <source>
        <dbReference type="ARBA" id="ARBA00022692"/>
    </source>
</evidence>
<keyword evidence="4 5" id="KW-0472">Membrane</keyword>
<evidence type="ECO:0000256" key="5">
    <source>
        <dbReference type="SAM" id="Phobius"/>
    </source>
</evidence>
<keyword evidence="7" id="KW-1185">Reference proteome</keyword>
<evidence type="ECO:0000313" key="7">
    <source>
        <dbReference type="Proteomes" id="UP000553442"/>
    </source>
</evidence>
<feature type="transmembrane region" description="Helical" evidence="5">
    <location>
        <begin position="76"/>
        <end position="93"/>
    </location>
</feature>
<dbReference type="RefSeq" id="WP_183329549.1">
    <property type="nucleotide sequence ID" value="NZ_JACHZF010000002.1"/>
</dbReference>
<evidence type="ECO:0000256" key="1">
    <source>
        <dbReference type="ARBA" id="ARBA00004141"/>
    </source>
</evidence>
<reference evidence="6 7" key="1">
    <citation type="submission" date="2020-08" db="EMBL/GenBank/DDBJ databases">
        <title>Genomic Encyclopedia of Archaeal and Bacterial Type Strains, Phase II (KMG-II): from individual species to whole genera.</title>
        <authorList>
            <person name="Goeker M."/>
        </authorList>
    </citation>
    <scope>NUCLEOTIDE SEQUENCE [LARGE SCALE GENOMIC DNA]</scope>
    <source>
        <strain evidence="6 7">5AG</strain>
    </source>
</reference>
<comment type="caution">
    <text evidence="6">The sequence shown here is derived from an EMBL/GenBank/DDBJ whole genome shotgun (WGS) entry which is preliminary data.</text>
</comment>
<dbReference type="EMBL" id="JACHZF010000002">
    <property type="protein sequence ID" value="MBB3329458.1"/>
    <property type="molecule type" value="Genomic_DNA"/>
</dbReference>
<feature type="transmembrane region" description="Helical" evidence="5">
    <location>
        <begin position="49"/>
        <end position="69"/>
    </location>
</feature>
<accession>A0A7W5K011</accession>